<protein>
    <submittedName>
        <fullName evidence="1">Uncharacterized protein</fullName>
    </submittedName>
</protein>
<dbReference type="AlphaFoldDB" id="A0A6M3LZJ1"/>
<reference evidence="1" key="1">
    <citation type="submission" date="2020-03" db="EMBL/GenBank/DDBJ databases">
        <title>The deep terrestrial virosphere.</title>
        <authorList>
            <person name="Holmfeldt K."/>
            <person name="Nilsson E."/>
            <person name="Simone D."/>
            <person name="Lopez-Fernandez M."/>
            <person name="Wu X."/>
            <person name="de Brujin I."/>
            <person name="Lundin D."/>
            <person name="Andersson A."/>
            <person name="Bertilsson S."/>
            <person name="Dopson M."/>
        </authorList>
    </citation>
    <scope>NUCLEOTIDE SEQUENCE</scope>
    <source>
        <strain evidence="1">MM171A01442</strain>
        <strain evidence="2">MM171B00931</strain>
    </source>
</reference>
<gene>
    <name evidence="1" type="ORF">MM171A01442_0018</name>
    <name evidence="2" type="ORF">MM171B00931_0018</name>
</gene>
<sequence>MIYIISSILLITALYFSYMNMRVNHFRKTCKPGDPVKFWINQTAYRGEIQERHGDDLKIVSFLTGNEVHDRKVNDITMPLI</sequence>
<proteinExistence type="predicted"/>
<dbReference type="EMBL" id="MT143822">
    <property type="protein sequence ID" value="QJB03054.1"/>
    <property type="molecule type" value="Genomic_DNA"/>
</dbReference>
<organism evidence="1">
    <name type="scientific">viral metagenome</name>
    <dbReference type="NCBI Taxonomy" id="1070528"/>
    <lineage>
        <taxon>unclassified sequences</taxon>
        <taxon>metagenomes</taxon>
        <taxon>organismal metagenomes</taxon>
    </lineage>
</organism>
<evidence type="ECO:0000313" key="1">
    <source>
        <dbReference type="EMBL" id="QJA98942.1"/>
    </source>
</evidence>
<evidence type="ECO:0000313" key="2">
    <source>
        <dbReference type="EMBL" id="QJB03054.1"/>
    </source>
</evidence>
<name>A0A6M3LZJ1_9ZZZZ</name>
<dbReference type="EMBL" id="MT143618">
    <property type="protein sequence ID" value="QJA98942.1"/>
    <property type="molecule type" value="Genomic_DNA"/>
</dbReference>
<accession>A0A6M3LZJ1</accession>